<dbReference type="InterPro" id="IPR004911">
    <property type="entry name" value="Interferon-induced_GILT"/>
</dbReference>
<comment type="similarity">
    <text evidence="2">Belongs to the GILT family.</text>
</comment>
<dbReference type="PANTHER" id="PTHR13234">
    <property type="entry name" value="GAMMA-INTERFERON INDUCIBLE LYSOSOMAL THIOL REDUCTASE GILT"/>
    <property type="match status" value="1"/>
</dbReference>
<dbReference type="Proteomes" id="UP000591131">
    <property type="component" value="Unassembled WGS sequence"/>
</dbReference>
<keyword evidence="5" id="KW-0325">Glycoprotein</keyword>
<reference evidence="6 7" key="1">
    <citation type="submission" date="2020-04" db="EMBL/GenBank/DDBJ databases">
        <title>Perkinsus chesapeaki whole genome sequence.</title>
        <authorList>
            <person name="Bogema D.R."/>
        </authorList>
    </citation>
    <scope>NUCLEOTIDE SEQUENCE [LARGE SCALE GENOMIC DNA]</scope>
    <source>
        <strain evidence="6">ATCC PRA-425</strain>
    </source>
</reference>
<keyword evidence="3" id="KW-0964">Secreted</keyword>
<evidence type="ECO:0000313" key="6">
    <source>
        <dbReference type="EMBL" id="KAF4651134.1"/>
    </source>
</evidence>
<dbReference type="EMBL" id="JAAPAO010001114">
    <property type="protein sequence ID" value="KAF4651134.1"/>
    <property type="molecule type" value="Genomic_DNA"/>
</dbReference>
<comment type="subcellular location">
    <subcellularLocation>
        <location evidence="1">Secreted</location>
    </subcellularLocation>
</comment>
<keyword evidence="4" id="KW-0732">Signal</keyword>
<evidence type="ECO:0000256" key="2">
    <source>
        <dbReference type="ARBA" id="ARBA00005679"/>
    </source>
</evidence>
<evidence type="ECO:0000313" key="7">
    <source>
        <dbReference type="Proteomes" id="UP000591131"/>
    </source>
</evidence>
<organism evidence="6 7">
    <name type="scientific">Perkinsus chesapeaki</name>
    <name type="common">Clam parasite</name>
    <name type="synonym">Perkinsus andrewsi</name>
    <dbReference type="NCBI Taxonomy" id="330153"/>
    <lineage>
        <taxon>Eukaryota</taxon>
        <taxon>Sar</taxon>
        <taxon>Alveolata</taxon>
        <taxon>Perkinsozoa</taxon>
        <taxon>Perkinsea</taxon>
        <taxon>Perkinsida</taxon>
        <taxon>Perkinsidae</taxon>
        <taxon>Perkinsus</taxon>
    </lineage>
</organism>
<dbReference type="GO" id="GO:0016671">
    <property type="term" value="F:oxidoreductase activity, acting on a sulfur group of donors, disulfide as acceptor"/>
    <property type="evidence" value="ECO:0007669"/>
    <property type="project" value="InterPro"/>
</dbReference>
<evidence type="ECO:0000256" key="4">
    <source>
        <dbReference type="ARBA" id="ARBA00022729"/>
    </source>
</evidence>
<dbReference type="GO" id="GO:0005576">
    <property type="term" value="C:extracellular region"/>
    <property type="evidence" value="ECO:0007669"/>
    <property type="project" value="UniProtKB-SubCell"/>
</dbReference>
<evidence type="ECO:0000256" key="5">
    <source>
        <dbReference type="ARBA" id="ARBA00023180"/>
    </source>
</evidence>
<name>A0A7J6KW89_PERCH</name>
<keyword evidence="7" id="KW-1185">Reference proteome</keyword>
<proteinExistence type="inferred from homology"/>
<feature type="non-terminal residue" evidence="6">
    <location>
        <position position="144"/>
    </location>
</feature>
<dbReference type="PANTHER" id="PTHR13234:SF8">
    <property type="entry name" value="GAMMA-INTERFERON-INDUCIBLE LYSOSOMAL THIOL REDUCTASE"/>
    <property type="match status" value="1"/>
</dbReference>
<protein>
    <submittedName>
        <fullName evidence="6">Lysosomal thiol</fullName>
    </submittedName>
</protein>
<dbReference type="Pfam" id="PF03227">
    <property type="entry name" value="GILT"/>
    <property type="match status" value="1"/>
</dbReference>
<dbReference type="OrthoDB" id="346672at2759"/>
<accession>A0A7J6KW89</accession>
<evidence type="ECO:0000256" key="3">
    <source>
        <dbReference type="ARBA" id="ARBA00022525"/>
    </source>
</evidence>
<comment type="caution">
    <text evidence="6">The sequence shown here is derived from an EMBL/GenBank/DDBJ whole genome shotgun (WGS) entry which is preliminary data.</text>
</comment>
<sequence>MDSEYIDEHINLNLVPFGNAGYDPTTKVYTCQHGPQECKINRFQGCIIKYSGGDQRQVFNAIYKEEYAIKHMKRNWMNDSIADLPHPDAVWNCMNSQKSWDVVEEFANETHSLQPPHGWTPWPTINGKPVNGTFTSALCAAFEE</sequence>
<gene>
    <name evidence="6" type="primary">IFI30_1</name>
    <name evidence="6" type="ORF">FOL47_000635</name>
</gene>
<evidence type="ECO:0000256" key="1">
    <source>
        <dbReference type="ARBA" id="ARBA00004613"/>
    </source>
</evidence>
<dbReference type="AlphaFoldDB" id="A0A7J6KW89"/>